<sequence>MSSLGPGNSSVLRGSDLQYCPGGPTIKATTSLRAPIAPQIRLTSPLCSRMPQAEAQCLYSRTVHGHGGLQRGPPTAISISPLGAPPGPLNSTGLAPSPHSRAEPLCRLDIPAQASAPSRALPAATLCRLVGTRTEALACRGSPAQQDGHRAAFAGPARRTQYRII</sequence>
<organism evidence="2 3">
    <name type="scientific">Pleurodeles waltl</name>
    <name type="common">Iberian ribbed newt</name>
    <dbReference type="NCBI Taxonomy" id="8319"/>
    <lineage>
        <taxon>Eukaryota</taxon>
        <taxon>Metazoa</taxon>
        <taxon>Chordata</taxon>
        <taxon>Craniata</taxon>
        <taxon>Vertebrata</taxon>
        <taxon>Euteleostomi</taxon>
        <taxon>Amphibia</taxon>
        <taxon>Batrachia</taxon>
        <taxon>Caudata</taxon>
        <taxon>Salamandroidea</taxon>
        <taxon>Salamandridae</taxon>
        <taxon>Pleurodelinae</taxon>
        <taxon>Pleurodeles</taxon>
    </lineage>
</organism>
<evidence type="ECO:0000313" key="2">
    <source>
        <dbReference type="EMBL" id="KAJ1111629.1"/>
    </source>
</evidence>
<feature type="region of interest" description="Disordered" evidence="1">
    <location>
        <begin position="68"/>
        <end position="102"/>
    </location>
</feature>
<accession>A0AAV7N851</accession>
<comment type="caution">
    <text evidence="2">The sequence shown here is derived from an EMBL/GenBank/DDBJ whole genome shotgun (WGS) entry which is preliminary data.</text>
</comment>
<dbReference type="Proteomes" id="UP001066276">
    <property type="component" value="Chromosome 9"/>
</dbReference>
<keyword evidence="3" id="KW-1185">Reference proteome</keyword>
<proteinExistence type="predicted"/>
<reference evidence="2" key="1">
    <citation type="journal article" date="2022" name="bioRxiv">
        <title>Sequencing and chromosome-scale assembly of the giantPleurodeles waltlgenome.</title>
        <authorList>
            <person name="Brown T."/>
            <person name="Elewa A."/>
            <person name="Iarovenko S."/>
            <person name="Subramanian E."/>
            <person name="Araus A.J."/>
            <person name="Petzold A."/>
            <person name="Susuki M."/>
            <person name="Suzuki K.-i.T."/>
            <person name="Hayashi T."/>
            <person name="Toyoda A."/>
            <person name="Oliveira C."/>
            <person name="Osipova E."/>
            <person name="Leigh N.D."/>
            <person name="Simon A."/>
            <person name="Yun M.H."/>
        </authorList>
    </citation>
    <scope>NUCLEOTIDE SEQUENCE</scope>
    <source>
        <strain evidence="2">20211129_DDA</strain>
        <tissue evidence="2">Liver</tissue>
    </source>
</reference>
<evidence type="ECO:0000313" key="3">
    <source>
        <dbReference type="Proteomes" id="UP001066276"/>
    </source>
</evidence>
<name>A0AAV7N851_PLEWA</name>
<dbReference type="AlphaFoldDB" id="A0AAV7N851"/>
<evidence type="ECO:0000256" key="1">
    <source>
        <dbReference type="SAM" id="MobiDB-lite"/>
    </source>
</evidence>
<gene>
    <name evidence="2" type="ORF">NDU88_008946</name>
</gene>
<dbReference type="EMBL" id="JANPWB010000013">
    <property type="protein sequence ID" value="KAJ1111629.1"/>
    <property type="molecule type" value="Genomic_DNA"/>
</dbReference>
<protein>
    <submittedName>
        <fullName evidence="2">Uncharacterized protein</fullName>
    </submittedName>
</protein>